<dbReference type="SMART" id="SM00530">
    <property type="entry name" value="HTH_XRE"/>
    <property type="match status" value="1"/>
</dbReference>
<dbReference type="AlphaFoldDB" id="A0A4P6JNI0"/>
<dbReference type="Proteomes" id="UP000290365">
    <property type="component" value="Chromosome"/>
</dbReference>
<dbReference type="Gene3D" id="1.10.260.40">
    <property type="entry name" value="lambda repressor-like DNA-binding domains"/>
    <property type="match status" value="1"/>
</dbReference>
<reference evidence="2 3" key="1">
    <citation type="submission" date="2019-01" db="EMBL/GenBank/DDBJ databases">
        <title>Ktedonosporobacter rubrisoli SCAWS-G2.</title>
        <authorList>
            <person name="Huang Y."/>
            <person name="Yan B."/>
        </authorList>
    </citation>
    <scope>NUCLEOTIDE SEQUENCE [LARGE SCALE GENOMIC DNA]</scope>
    <source>
        <strain evidence="2 3">SCAWS-G2</strain>
    </source>
</reference>
<proteinExistence type="predicted"/>
<gene>
    <name evidence="2" type="ORF">EPA93_11650</name>
</gene>
<evidence type="ECO:0000313" key="2">
    <source>
        <dbReference type="EMBL" id="QBD76622.1"/>
    </source>
</evidence>
<dbReference type="PANTHER" id="PTHR35010">
    <property type="entry name" value="BLL4672 PROTEIN-RELATED"/>
    <property type="match status" value="1"/>
</dbReference>
<dbReference type="InterPro" id="IPR001387">
    <property type="entry name" value="Cro/C1-type_HTH"/>
</dbReference>
<name>A0A4P6JNI0_KTERU</name>
<dbReference type="InterPro" id="IPR010982">
    <property type="entry name" value="Lambda_DNA-bd_dom_sf"/>
</dbReference>
<keyword evidence="3" id="KW-1185">Reference proteome</keyword>
<organism evidence="2 3">
    <name type="scientific">Ktedonosporobacter rubrisoli</name>
    <dbReference type="NCBI Taxonomy" id="2509675"/>
    <lineage>
        <taxon>Bacteria</taxon>
        <taxon>Bacillati</taxon>
        <taxon>Chloroflexota</taxon>
        <taxon>Ktedonobacteria</taxon>
        <taxon>Ktedonobacterales</taxon>
        <taxon>Ktedonosporobacteraceae</taxon>
        <taxon>Ktedonosporobacter</taxon>
    </lineage>
</organism>
<protein>
    <submittedName>
        <fullName evidence="2">XRE family transcriptional regulator</fullName>
    </submittedName>
</protein>
<accession>A0A4P6JNI0</accession>
<dbReference type="KEGG" id="kbs:EPA93_11650"/>
<dbReference type="GO" id="GO:0003677">
    <property type="term" value="F:DNA binding"/>
    <property type="evidence" value="ECO:0007669"/>
    <property type="project" value="InterPro"/>
</dbReference>
<dbReference type="SUPFAM" id="SSF47413">
    <property type="entry name" value="lambda repressor-like DNA-binding domains"/>
    <property type="match status" value="1"/>
</dbReference>
<dbReference type="OrthoDB" id="154603at2"/>
<dbReference type="Pfam" id="PF17765">
    <property type="entry name" value="MLTR_LBD"/>
    <property type="match status" value="1"/>
</dbReference>
<dbReference type="Pfam" id="PF13560">
    <property type="entry name" value="HTH_31"/>
    <property type="match status" value="1"/>
</dbReference>
<evidence type="ECO:0000259" key="1">
    <source>
        <dbReference type="SMART" id="SM00530"/>
    </source>
</evidence>
<dbReference type="InterPro" id="IPR041413">
    <property type="entry name" value="MLTR_LBD"/>
</dbReference>
<dbReference type="Gene3D" id="3.30.450.180">
    <property type="match status" value="1"/>
</dbReference>
<dbReference type="EMBL" id="CP035758">
    <property type="protein sequence ID" value="QBD76622.1"/>
    <property type="molecule type" value="Genomic_DNA"/>
</dbReference>
<sequence>MTREQFSYERYYQDRGREAGVAQATTETRRLLLADFLRTRRARLSPTDIGLPTGGRRRTPGLRREEVAQAANISVAYYTWLEQARDLHVSRPVLDSLAAALHLSLDERQHLFQLADQPYIQEALERQEQLDPLLQHMLDNQGTSPALITGPACDVVAWNRAFCVVFGDLNKLAMHERNIIWLCFTESTFRQRLGNWQRYAQEALAVFRAKAGHLGDDTRFLQIVDALKQSSQEFRQWWPEHNVRTVTSPYREVEHSLLGHLVFGYMTFQINAYPDLRLCVFLPDPASAAAKKLSALLGAIQNED</sequence>
<evidence type="ECO:0000313" key="3">
    <source>
        <dbReference type="Proteomes" id="UP000290365"/>
    </source>
</evidence>
<feature type="domain" description="HTH cro/C1-type" evidence="1">
    <location>
        <begin position="36"/>
        <end position="108"/>
    </location>
</feature>